<reference evidence="2" key="1">
    <citation type="journal article" date="2017" name="Parasit. Vectors">
        <title>Sialotranscriptomics of Rhipicephalus zambeziensis reveals intricate expression profiles of secretory proteins and suggests tight temporal transcriptional regulation during blood-feeding.</title>
        <authorList>
            <person name="de Castro M.H."/>
            <person name="de Klerk D."/>
            <person name="Pienaar R."/>
            <person name="Rees D.J.G."/>
            <person name="Mans B.J."/>
        </authorList>
    </citation>
    <scope>NUCLEOTIDE SEQUENCE</scope>
    <source>
        <tissue evidence="2">Salivary glands</tissue>
    </source>
</reference>
<accession>A0A224Y5R7</accession>
<organism evidence="2">
    <name type="scientific">Rhipicephalus zambeziensis</name>
    <dbReference type="NCBI Taxonomy" id="60191"/>
    <lineage>
        <taxon>Eukaryota</taxon>
        <taxon>Metazoa</taxon>
        <taxon>Ecdysozoa</taxon>
        <taxon>Arthropoda</taxon>
        <taxon>Chelicerata</taxon>
        <taxon>Arachnida</taxon>
        <taxon>Acari</taxon>
        <taxon>Parasitiformes</taxon>
        <taxon>Ixodida</taxon>
        <taxon>Ixodoidea</taxon>
        <taxon>Ixodidae</taxon>
        <taxon>Rhipicephalinae</taxon>
        <taxon>Rhipicephalus</taxon>
        <taxon>Rhipicephalus</taxon>
    </lineage>
</organism>
<evidence type="ECO:0000256" key="1">
    <source>
        <dbReference type="SAM" id="SignalP"/>
    </source>
</evidence>
<keyword evidence="1" id="KW-0732">Signal</keyword>
<dbReference type="EMBL" id="GFPF01001751">
    <property type="protein sequence ID" value="MAA12897.1"/>
    <property type="molecule type" value="Transcribed_RNA"/>
</dbReference>
<proteinExistence type="predicted"/>
<feature type="chain" id="PRO_5012036302" description="Secreted protein" evidence="1">
    <location>
        <begin position="21"/>
        <end position="115"/>
    </location>
</feature>
<protein>
    <recommendedName>
        <fullName evidence="3">Secreted protein</fullName>
    </recommendedName>
</protein>
<evidence type="ECO:0008006" key="3">
    <source>
        <dbReference type="Google" id="ProtNLM"/>
    </source>
</evidence>
<dbReference type="AlphaFoldDB" id="A0A224Y5R7"/>
<evidence type="ECO:0000313" key="2">
    <source>
        <dbReference type="EMBL" id="MAA12897.1"/>
    </source>
</evidence>
<sequence length="115" mass="13110">MTSAKAIIFSLPMLLQQAFSLYHFQECHIRCVLIGECHSENASLSCEALHKMACRVKVFTVKSIHQAKRTAPALVSQTALKQVWCRKMPNTAKSNLLLHVSSHMYHKRANIYRKV</sequence>
<feature type="signal peptide" evidence="1">
    <location>
        <begin position="1"/>
        <end position="20"/>
    </location>
</feature>
<name>A0A224Y5R7_9ACAR</name>